<gene>
    <name evidence="7" type="ORF">PTSG_09058</name>
</gene>
<dbReference type="InParanoid" id="F2UM33"/>
<protein>
    <submittedName>
        <fullName evidence="7">Uncharacterized protein</fullName>
    </submittedName>
</protein>
<evidence type="ECO:0000313" key="7">
    <source>
        <dbReference type="EMBL" id="EGD78182.1"/>
    </source>
</evidence>
<dbReference type="GO" id="GO:0005634">
    <property type="term" value="C:nucleus"/>
    <property type="evidence" value="ECO:0007669"/>
    <property type="project" value="TreeGrafter"/>
</dbReference>
<dbReference type="SMART" id="SM01014">
    <property type="entry name" value="ARID"/>
    <property type="match status" value="1"/>
</dbReference>
<dbReference type="SMART" id="SM00545">
    <property type="entry name" value="JmjN"/>
    <property type="match status" value="1"/>
</dbReference>
<dbReference type="InterPro" id="IPR003347">
    <property type="entry name" value="JmjC_dom"/>
</dbReference>
<dbReference type="EMBL" id="GL832981">
    <property type="protein sequence ID" value="EGD78182.1"/>
    <property type="molecule type" value="Genomic_DNA"/>
</dbReference>
<dbReference type="Gene3D" id="2.60.120.650">
    <property type="entry name" value="Cupin"/>
    <property type="match status" value="1"/>
</dbReference>
<dbReference type="InterPro" id="IPR001606">
    <property type="entry name" value="ARID_dom"/>
</dbReference>
<dbReference type="CDD" id="cd16870">
    <property type="entry name" value="ARID_JARD2"/>
    <property type="match status" value="1"/>
</dbReference>
<dbReference type="OrthoDB" id="19286at2759"/>
<dbReference type="OMA" id="CTIRHER"/>
<dbReference type="KEGG" id="sre:PTSG_09058"/>
<dbReference type="GO" id="GO:0003677">
    <property type="term" value="F:DNA binding"/>
    <property type="evidence" value="ECO:0007669"/>
    <property type="project" value="InterPro"/>
</dbReference>
<feature type="compositionally biased region" description="Low complexity" evidence="3">
    <location>
        <begin position="26"/>
        <end position="56"/>
    </location>
</feature>
<feature type="region of interest" description="Disordered" evidence="3">
    <location>
        <begin position="758"/>
        <end position="821"/>
    </location>
</feature>
<feature type="domain" description="ARID" evidence="4">
    <location>
        <begin position="249"/>
        <end position="340"/>
    </location>
</feature>
<evidence type="ECO:0000256" key="2">
    <source>
        <dbReference type="ARBA" id="ARBA00023004"/>
    </source>
</evidence>
<dbReference type="Gene3D" id="1.10.150.60">
    <property type="entry name" value="ARID DNA-binding domain"/>
    <property type="match status" value="1"/>
</dbReference>
<dbReference type="STRING" id="946362.F2UM33"/>
<organism evidence="8">
    <name type="scientific">Salpingoeca rosetta (strain ATCC 50818 / BSB-021)</name>
    <dbReference type="NCBI Taxonomy" id="946362"/>
    <lineage>
        <taxon>Eukaryota</taxon>
        <taxon>Choanoflagellata</taxon>
        <taxon>Craspedida</taxon>
        <taxon>Salpingoecidae</taxon>
        <taxon>Salpingoeca</taxon>
    </lineage>
</organism>
<keyword evidence="2" id="KW-0408">Iron</keyword>
<dbReference type="SUPFAM" id="SSF51197">
    <property type="entry name" value="Clavaminate synthase-like"/>
    <property type="match status" value="1"/>
</dbReference>
<dbReference type="InterPro" id="IPR036431">
    <property type="entry name" value="ARID_dom_sf"/>
</dbReference>
<feature type="region of interest" description="Disordered" evidence="3">
    <location>
        <begin position="20"/>
        <end position="167"/>
    </location>
</feature>
<feature type="compositionally biased region" description="Low complexity" evidence="3">
    <location>
        <begin position="780"/>
        <end position="794"/>
    </location>
</feature>
<evidence type="ECO:0000259" key="4">
    <source>
        <dbReference type="PROSITE" id="PS51011"/>
    </source>
</evidence>
<accession>F2UM33</accession>
<keyword evidence="1" id="KW-0479">Metal-binding</keyword>
<dbReference type="SMART" id="SM00558">
    <property type="entry name" value="JmjC"/>
    <property type="match status" value="1"/>
</dbReference>
<dbReference type="Pfam" id="PF02375">
    <property type="entry name" value="JmjN"/>
    <property type="match status" value="1"/>
</dbReference>
<dbReference type="GeneID" id="16070413"/>
<feature type="domain" description="JmjN" evidence="5">
    <location>
        <begin position="184"/>
        <end position="225"/>
    </location>
</feature>
<dbReference type="Pfam" id="PF02373">
    <property type="entry name" value="JmjC"/>
    <property type="match status" value="1"/>
</dbReference>
<proteinExistence type="predicted"/>
<dbReference type="SMART" id="SM00501">
    <property type="entry name" value="BRIGHT"/>
    <property type="match status" value="1"/>
</dbReference>
<dbReference type="PROSITE" id="PS51011">
    <property type="entry name" value="ARID"/>
    <property type="match status" value="1"/>
</dbReference>
<dbReference type="InterPro" id="IPR003349">
    <property type="entry name" value="JmjN"/>
</dbReference>
<dbReference type="GO" id="GO:0000785">
    <property type="term" value="C:chromatin"/>
    <property type="evidence" value="ECO:0007669"/>
    <property type="project" value="TreeGrafter"/>
</dbReference>
<dbReference type="GO" id="GO:0046872">
    <property type="term" value="F:metal ion binding"/>
    <property type="evidence" value="ECO:0007669"/>
    <property type="project" value="UniProtKB-KW"/>
</dbReference>
<sequence length="880" mass="97730">MAARAELEALVRGDAVLSAFENTGGSNSNNNSSSSNSNDASDMISTNTSNNNNVSSGGDGDGDKVMKRPRLVTKTAGGETTELETKVKEEAEESIHEAHLNAHDDSSALDGGEGGARGGDDGGDDDGVGTARSGASSTAPDDARNNHDDGDGDNHDDEVGGGRNAATVHGYPHSKVSYFNIVDCPVFHPSVEEFSNPLKYIAAIRHEAEKFGICVIRPPDVWQPPCVLDERDFYFSTRSERTHQLFRRRNARSLFLDALRAHLHTEGIALDPWPMLAQVEVDLYRLYHIVLRFGGAQVITDSHAWGDVAERLGIPRFSTRPTAMFTLYTKYLLSYSMLSDAERARLEREVRLNRSHPSHCDEPFGFGSGMQHSLASFKRMDQAWRRRVYGAEFATALPPEAEIEKKYWETVTGEEHFNTFYGSDIDTTVHGSAFPTSPKEVYSRFGFNLNVLPGVPESMLKYLDGISGISMPWLYVGMLFSSFCWHVEDNFLYSINYMHFGDGKRWYGVPSSHAHKLEAAFQKHLPNEFRNNPSLMHDLVTQVPPDVLAAEGVLISTCVQKPRDYVVTFPQAYHAGFSQGFNCCEAVNFAAADWLPFGMRAMQQYQLEKRPTTLDQEKLLCQVALQETDRDMLRYAFPLVKQIIAKELRIRRSRLAQLPLRTLSEAIRTNAEVFDVQDPSSSSSSMRTQKHAMQTIETMATRMRMARGLGKSTAEDVRGAALENMCMACGSCRRICFLSAVMVSPGTSLRFEREGVRTRYDEDDEAEGRGRRQHRHHHASSSNKISNKSSSSSEGGDDGSGGDGHNSREHGSSDGSSDAGGPPQLCCVDCTIRHERELQGHMECLVVRFGEEDLRAVVKEITRKVEGLEPVPVEEYYGLL</sequence>
<dbReference type="SUPFAM" id="SSF46774">
    <property type="entry name" value="ARID-like"/>
    <property type="match status" value="1"/>
</dbReference>
<name>F2UM33_SALR5</name>
<dbReference type="Proteomes" id="UP000007799">
    <property type="component" value="Unassembled WGS sequence"/>
</dbReference>
<dbReference type="AlphaFoldDB" id="F2UM33"/>
<dbReference type="GO" id="GO:0034647">
    <property type="term" value="F:histone H3K4me/H3K4me2/H3K4me3 demethylase activity"/>
    <property type="evidence" value="ECO:0007669"/>
    <property type="project" value="TreeGrafter"/>
</dbReference>
<dbReference type="PROSITE" id="PS51183">
    <property type="entry name" value="JMJN"/>
    <property type="match status" value="1"/>
</dbReference>
<feature type="compositionally biased region" description="Basic and acidic residues" evidence="3">
    <location>
        <begin position="83"/>
        <end position="106"/>
    </location>
</feature>
<dbReference type="PANTHER" id="PTHR10694">
    <property type="entry name" value="LYSINE-SPECIFIC DEMETHYLASE"/>
    <property type="match status" value="1"/>
</dbReference>
<reference evidence="7" key="1">
    <citation type="submission" date="2009-08" db="EMBL/GenBank/DDBJ databases">
        <title>Annotation of Salpingoeca rosetta.</title>
        <authorList>
            <consortium name="The Broad Institute Genome Sequencing Platform"/>
            <person name="Russ C."/>
            <person name="Cuomo C."/>
            <person name="Burger G."/>
            <person name="Gray M.W."/>
            <person name="Holland P.W.H."/>
            <person name="King N."/>
            <person name="Lang F.B.F."/>
            <person name="Roger A.J."/>
            <person name="Ruiz-Trillo I."/>
            <person name="Young S.K."/>
            <person name="Zeng Q."/>
            <person name="Gargeya S."/>
            <person name="Alvarado L."/>
            <person name="Berlin A."/>
            <person name="Chapman S.B."/>
            <person name="Chen Z."/>
            <person name="Freedman E."/>
            <person name="Gellesch M."/>
            <person name="Goldberg J."/>
            <person name="Griggs A."/>
            <person name="Gujja S."/>
            <person name="Heilman E."/>
            <person name="Heiman D."/>
            <person name="Howarth C."/>
            <person name="Mehta T."/>
            <person name="Neiman D."/>
            <person name="Pearson M."/>
            <person name="Roberts A."/>
            <person name="Saif S."/>
            <person name="Shea T."/>
            <person name="Shenoy N."/>
            <person name="Sisk P."/>
            <person name="Stolte C."/>
            <person name="Sykes S."/>
            <person name="White J."/>
            <person name="Yandava C."/>
            <person name="Haas B."/>
            <person name="Nusbaum C."/>
            <person name="Birren B."/>
        </authorList>
    </citation>
    <scope>NUCLEOTIDE SEQUENCE [LARGE SCALE GENOMIC DNA]</scope>
    <source>
        <strain evidence="7">ATCC 50818</strain>
    </source>
</reference>
<dbReference type="eggNOG" id="KOG1246">
    <property type="taxonomic scope" value="Eukaryota"/>
</dbReference>
<evidence type="ECO:0000256" key="3">
    <source>
        <dbReference type="SAM" id="MobiDB-lite"/>
    </source>
</evidence>
<evidence type="ECO:0000259" key="6">
    <source>
        <dbReference type="PROSITE" id="PS51184"/>
    </source>
</evidence>
<feature type="domain" description="JmjC" evidence="6">
    <location>
        <begin position="441"/>
        <end position="606"/>
    </location>
</feature>
<dbReference type="PROSITE" id="PS51184">
    <property type="entry name" value="JMJC"/>
    <property type="match status" value="1"/>
</dbReference>
<dbReference type="GO" id="GO:0006355">
    <property type="term" value="P:regulation of DNA-templated transcription"/>
    <property type="evidence" value="ECO:0007669"/>
    <property type="project" value="TreeGrafter"/>
</dbReference>
<evidence type="ECO:0000313" key="8">
    <source>
        <dbReference type="Proteomes" id="UP000007799"/>
    </source>
</evidence>
<evidence type="ECO:0000256" key="1">
    <source>
        <dbReference type="ARBA" id="ARBA00022723"/>
    </source>
</evidence>
<dbReference type="RefSeq" id="XP_004989858.1">
    <property type="nucleotide sequence ID" value="XM_004989801.1"/>
</dbReference>
<dbReference type="PANTHER" id="PTHR10694:SF33">
    <property type="entry name" value="LYSINE-SPECIFIC DEMETHYLASE 5"/>
    <property type="match status" value="1"/>
</dbReference>
<dbReference type="Pfam" id="PF01388">
    <property type="entry name" value="ARID"/>
    <property type="match status" value="1"/>
</dbReference>
<evidence type="ECO:0000259" key="5">
    <source>
        <dbReference type="PROSITE" id="PS51183"/>
    </source>
</evidence>
<keyword evidence="8" id="KW-1185">Reference proteome</keyword>
<feature type="compositionally biased region" description="Basic and acidic residues" evidence="3">
    <location>
        <begin position="141"/>
        <end position="160"/>
    </location>
</feature>